<accession>A0A3B3R2G6</accession>
<dbReference type="InterPro" id="IPR001969">
    <property type="entry name" value="Aspartic_peptidase_AS"/>
</dbReference>
<reference evidence="1" key="1">
    <citation type="submission" date="2025-08" db="UniProtKB">
        <authorList>
            <consortium name="Ensembl"/>
        </authorList>
    </citation>
    <scope>IDENTIFICATION</scope>
</reference>
<protein>
    <recommendedName>
        <fullName evidence="3">Peptidase A2 domain-containing protein</fullName>
    </recommendedName>
</protein>
<evidence type="ECO:0008006" key="3">
    <source>
        <dbReference type="Google" id="ProtNLM"/>
    </source>
</evidence>
<reference evidence="1" key="2">
    <citation type="submission" date="2025-09" db="UniProtKB">
        <authorList>
            <consortium name="Ensembl"/>
        </authorList>
    </citation>
    <scope>IDENTIFICATION</scope>
</reference>
<dbReference type="GeneTree" id="ENSGT00940000179132"/>
<sequence length="273" mass="29381">VEKPKKPHHSRLATAGAGKKWKMSSQPRLATEQSSGATVLFRRLVAIPTLDVISYNRPAGLSGVSAPALSRPVFMPDTFTGVNREWSGWVEQFEMTAVVNGWDEEVKLKFMSLLLSGKAREVYTGLPPQTRRVPALKQEGPEVEIPPMVSLCGQGLYIGAQVGGIEAYLLVDTGAQVSVVPRSFWESVTGGRQELVPYVGAVAVANGAELKILGKWCTVYLLLGNDFLTQYGAVIDVKGQCCQVMGKMVPLVAHASSKQPWIVTLTGGDAPMG</sequence>
<dbReference type="GO" id="GO:0004190">
    <property type="term" value="F:aspartic-type endopeptidase activity"/>
    <property type="evidence" value="ECO:0007669"/>
    <property type="project" value="InterPro"/>
</dbReference>
<dbReference type="GO" id="GO:0006508">
    <property type="term" value="P:proteolysis"/>
    <property type="evidence" value="ECO:0007669"/>
    <property type="project" value="InterPro"/>
</dbReference>
<organism evidence="1 2">
    <name type="scientific">Paramormyrops kingsleyae</name>
    <dbReference type="NCBI Taxonomy" id="1676925"/>
    <lineage>
        <taxon>Eukaryota</taxon>
        <taxon>Metazoa</taxon>
        <taxon>Chordata</taxon>
        <taxon>Craniata</taxon>
        <taxon>Vertebrata</taxon>
        <taxon>Euteleostomi</taxon>
        <taxon>Actinopterygii</taxon>
        <taxon>Neopterygii</taxon>
        <taxon>Teleostei</taxon>
        <taxon>Osteoglossocephala</taxon>
        <taxon>Osteoglossomorpha</taxon>
        <taxon>Osteoglossiformes</taxon>
        <taxon>Mormyridae</taxon>
        <taxon>Paramormyrops</taxon>
    </lineage>
</organism>
<dbReference type="Gene3D" id="2.40.70.10">
    <property type="entry name" value="Acid Proteases"/>
    <property type="match status" value="1"/>
</dbReference>
<dbReference type="SUPFAM" id="SSF50630">
    <property type="entry name" value="Acid proteases"/>
    <property type="match status" value="1"/>
</dbReference>
<proteinExistence type="predicted"/>
<name>A0A3B3R2G6_9TELE</name>
<dbReference type="Proteomes" id="UP000261540">
    <property type="component" value="Unplaced"/>
</dbReference>
<dbReference type="AlphaFoldDB" id="A0A3B3R2G6"/>
<dbReference type="CDD" id="cd00303">
    <property type="entry name" value="retropepsin_like"/>
    <property type="match status" value="1"/>
</dbReference>
<evidence type="ECO:0000313" key="2">
    <source>
        <dbReference type="Proteomes" id="UP000261540"/>
    </source>
</evidence>
<dbReference type="Ensembl" id="ENSPKIT00000036774.1">
    <property type="protein sequence ID" value="ENSPKIP00000012379.1"/>
    <property type="gene ID" value="ENSPKIG00000000193.1"/>
</dbReference>
<dbReference type="InterPro" id="IPR021109">
    <property type="entry name" value="Peptidase_aspartic_dom_sf"/>
</dbReference>
<keyword evidence="2" id="KW-1185">Reference proteome</keyword>
<dbReference type="PROSITE" id="PS00141">
    <property type="entry name" value="ASP_PROTEASE"/>
    <property type="match status" value="1"/>
</dbReference>
<evidence type="ECO:0000313" key="1">
    <source>
        <dbReference type="Ensembl" id="ENSPKIP00000012379.1"/>
    </source>
</evidence>